<keyword evidence="5" id="KW-1185">Reference proteome</keyword>
<name>A0A2N5SAV4_9BASI</name>
<dbReference type="GO" id="GO:0003723">
    <property type="term" value="F:RNA binding"/>
    <property type="evidence" value="ECO:0007669"/>
    <property type="project" value="UniProtKB-KW"/>
</dbReference>
<proteinExistence type="predicted"/>
<accession>A0A2N5SAV4</accession>
<feature type="region of interest" description="Disordered" evidence="2">
    <location>
        <begin position="457"/>
        <end position="578"/>
    </location>
</feature>
<dbReference type="PANTHER" id="PTHR11439">
    <property type="entry name" value="GAG-POL-RELATED RETROTRANSPOSON"/>
    <property type="match status" value="1"/>
</dbReference>
<dbReference type="InterPro" id="IPR001584">
    <property type="entry name" value="Integrase_cat-core"/>
</dbReference>
<dbReference type="CDD" id="cd09272">
    <property type="entry name" value="RNase_HI_RT_Ty1"/>
    <property type="match status" value="1"/>
</dbReference>
<dbReference type="Proteomes" id="UP000235388">
    <property type="component" value="Unassembled WGS sequence"/>
</dbReference>
<feature type="domain" description="Integrase catalytic" evidence="3">
    <location>
        <begin position="184"/>
        <end position="299"/>
    </location>
</feature>
<dbReference type="PRINTS" id="PR01217">
    <property type="entry name" value="PRICHEXTENSN"/>
</dbReference>
<feature type="compositionally biased region" description="Polar residues" evidence="2">
    <location>
        <begin position="413"/>
        <end position="434"/>
    </location>
</feature>
<dbReference type="InterPro" id="IPR012337">
    <property type="entry name" value="RNaseH-like_sf"/>
</dbReference>
<dbReference type="GO" id="GO:0005634">
    <property type="term" value="C:nucleus"/>
    <property type="evidence" value="ECO:0007669"/>
    <property type="project" value="UniProtKB-ARBA"/>
</dbReference>
<dbReference type="SUPFAM" id="SSF53098">
    <property type="entry name" value="Ribonuclease H-like"/>
    <property type="match status" value="1"/>
</dbReference>
<dbReference type="PANTHER" id="PTHR11439:SF467">
    <property type="entry name" value="INTEGRASE CATALYTIC DOMAIN-CONTAINING PROTEIN"/>
    <property type="match status" value="1"/>
</dbReference>
<dbReference type="OrthoDB" id="422839at2759"/>
<evidence type="ECO:0000313" key="5">
    <source>
        <dbReference type="Proteomes" id="UP000235388"/>
    </source>
</evidence>
<dbReference type="STRING" id="200324.A0A2N5SAV4"/>
<dbReference type="SUPFAM" id="SSF56672">
    <property type="entry name" value="DNA/RNA polymerases"/>
    <property type="match status" value="1"/>
</dbReference>
<dbReference type="Pfam" id="PF07727">
    <property type="entry name" value="RVT_2"/>
    <property type="match status" value="1"/>
</dbReference>
<reference evidence="4 5" key="1">
    <citation type="submission" date="2017-11" db="EMBL/GenBank/DDBJ databases">
        <title>De novo assembly and phasing of dikaryotic genomes from two isolates of Puccinia coronata f. sp. avenae, the causal agent of oat crown rust.</title>
        <authorList>
            <person name="Miller M.E."/>
            <person name="Zhang Y."/>
            <person name="Omidvar V."/>
            <person name="Sperschneider J."/>
            <person name="Schwessinger B."/>
            <person name="Raley C."/>
            <person name="Palmer J.M."/>
            <person name="Garnica D."/>
            <person name="Upadhyaya N."/>
            <person name="Rathjen J."/>
            <person name="Taylor J.M."/>
            <person name="Park R.F."/>
            <person name="Dodds P.N."/>
            <person name="Hirsch C.D."/>
            <person name="Kianian S.F."/>
            <person name="Figueroa M."/>
        </authorList>
    </citation>
    <scope>NUCLEOTIDE SEQUENCE [LARGE SCALE GENOMIC DNA]</scope>
    <source>
        <strain evidence="4">12NC29</strain>
    </source>
</reference>
<evidence type="ECO:0000256" key="2">
    <source>
        <dbReference type="SAM" id="MobiDB-lite"/>
    </source>
</evidence>
<keyword evidence="1" id="KW-0694">RNA-binding</keyword>
<sequence length="1089" mass="121401">MSMTPDISAVEQPTTDCTPVRLADHSVIEASHRGLAKLPLSADLSVKTLVVPTLHEPLLSVAAMCDKGLTVVFTKTSCDFFAALSSKIAGDLLGRGYRRGNLYYLPSAPVSSNSSTHLVSKPLENSLLAYHLCLSHIGLKPLKLLLKTHHITPSVMNEIDVQRCPTCVQSKMPRKAFKSRSAYRSSSPGQLIHSDVGSYKVLSREGYKYFITFVNDCSKFLTVYPMKSKSDSFACFKVFRAFFEKSGVHKILALRTDNGGEYISNEFSCYLSQAGIKHQPGPPHSPELNGVAERTNRTISNIGFKSPTLILNVPPVDLKNLHPFGCLVWYKVPEANRKKTVIKSRDVIFDDFCFPYGSKLKIPTEPVPVEVKWPQEPPRDPPLLASESHPAPALPRPLPPTPDQSRRSLVPPWQSSTHPECNAKESSPTQNRPSTPDLPLLNIPLRPRFDRRLTASIHAPGNAPQDPTPICSDSDSGESSPMNSLSTQSPTASPVPNLSIITLPPLPPSPPSQSPRCPTPPVKAPSPPPPTKSPSPPPPAPAPPKSTTPPRRRSGRERKAPDRYGNWAKNVSTDSDVDTPKTWRQLLKSPNKHWWLKAAEEEFASLLGMQTWRLVPRPKKRQIIKSKWVFKVKRRPDHTIQKLKARLVAMGYSQIQGLDYDKVFSPTLQLETLRLIFSLLASRGWKGRQVDFKTAFLNGHLDKPVFMEQPPGFKDPQHPDWVCKVNRSLYGLKQSPHQWNIELHKALLDLGLTNSKYDPTLYFKLESGALVGALTTHVDDLAIVGQHSFVDSTIAAVGKQFKIGANKELSHFLSLKISRDIPNRSIFLNQAHYIAEVCERFLNGNHTSVSTPMDVNFKNLKHHSSSDPPSPGPYPQLIGSLLWVSQCTRPDILLAVNRLSQYLRDPSDAHWYAGLRILNYLVTTKDLRLRLGGDLVLSGYSDSDWAEDRDDRHSTSAYTYRVGDGAISWKSRKQATVSLSSTEAKYKALSDSCKEGLWLQHLLTELRLRPDTAIPLHVDKKGAEALAKNPAHHARTKHIHARYHFIRECVQEGDISLLHVLTKDMLADMLTKPLPRVALEKHRTMFGIV</sequence>
<comment type="caution">
    <text evidence="4">The sequence shown here is derived from an EMBL/GenBank/DDBJ whole genome shotgun (WGS) entry which is preliminary data.</text>
</comment>
<feature type="region of interest" description="Disordered" evidence="2">
    <location>
        <begin position="371"/>
        <end position="443"/>
    </location>
</feature>
<feature type="compositionally biased region" description="Pro residues" evidence="2">
    <location>
        <begin position="392"/>
        <end position="402"/>
    </location>
</feature>
<dbReference type="AlphaFoldDB" id="A0A2N5SAV4"/>
<dbReference type="Gene3D" id="3.30.420.10">
    <property type="entry name" value="Ribonuclease H-like superfamily/Ribonuclease H"/>
    <property type="match status" value="1"/>
</dbReference>
<dbReference type="Pfam" id="PF00665">
    <property type="entry name" value="rve"/>
    <property type="match status" value="1"/>
</dbReference>
<evidence type="ECO:0000256" key="1">
    <source>
        <dbReference type="ARBA" id="ARBA00022884"/>
    </source>
</evidence>
<dbReference type="InterPro" id="IPR036397">
    <property type="entry name" value="RNaseH_sf"/>
</dbReference>
<feature type="compositionally biased region" description="Polar residues" evidence="2">
    <location>
        <begin position="471"/>
        <end position="494"/>
    </location>
</feature>
<protein>
    <recommendedName>
        <fullName evidence="3">Integrase catalytic domain-containing protein</fullName>
    </recommendedName>
</protein>
<feature type="compositionally biased region" description="Pro residues" evidence="2">
    <location>
        <begin position="504"/>
        <end position="547"/>
    </location>
</feature>
<dbReference type="InterPro" id="IPR043502">
    <property type="entry name" value="DNA/RNA_pol_sf"/>
</dbReference>
<dbReference type="GO" id="GO:0015074">
    <property type="term" value="P:DNA integration"/>
    <property type="evidence" value="ECO:0007669"/>
    <property type="project" value="InterPro"/>
</dbReference>
<dbReference type="InterPro" id="IPR013103">
    <property type="entry name" value="RVT_2"/>
</dbReference>
<organism evidence="4 5">
    <name type="scientific">Puccinia coronata f. sp. avenae</name>
    <dbReference type="NCBI Taxonomy" id="200324"/>
    <lineage>
        <taxon>Eukaryota</taxon>
        <taxon>Fungi</taxon>
        <taxon>Dikarya</taxon>
        <taxon>Basidiomycota</taxon>
        <taxon>Pucciniomycotina</taxon>
        <taxon>Pucciniomycetes</taxon>
        <taxon>Pucciniales</taxon>
        <taxon>Pucciniaceae</taxon>
        <taxon>Puccinia</taxon>
    </lineage>
</organism>
<evidence type="ECO:0000313" key="4">
    <source>
        <dbReference type="EMBL" id="PLW10377.1"/>
    </source>
</evidence>
<dbReference type="EMBL" id="PGCJ01001062">
    <property type="protein sequence ID" value="PLW10377.1"/>
    <property type="molecule type" value="Genomic_DNA"/>
</dbReference>
<gene>
    <name evidence="4" type="ORF">PCANC_20723</name>
</gene>
<dbReference type="PROSITE" id="PS50994">
    <property type="entry name" value="INTEGRASE"/>
    <property type="match status" value="1"/>
</dbReference>
<evidence type="ECO:0000259" key="3">
    <source>
        <dbReference type="PROSITE" id="PS50994"/>
    </source>
</evidence>